<dbReference type="GO" id="GO:0005524">
    <property type="term" value="F:ATP binding"/>
    <property type="evidence" value="ECO:0007669"/>
    <property type="project" value="UniProtKB-UniRule"/>
</dbReference>
<gene>
    <name evidence="8" type="ordered locus">MK0240</name>
</gene>
<dbReference type="GO" id="GO:0016226">
    <property type="term" value="P:iron-sulfur cluster assembly"/>
    <property type="evidence" value="ECO:0007669"/>
    <property type="project" value="InterPro"/>
</dbReference>
<keyword evidence="4 6" id="KW-0408">Iron</keyword>
<comment type="similarity">
    <text evidence="6">Belongs to the Mrp/NBP35 ATP-binding proteins family.</text>
</comment>
<dbReference type="HAMAP" id="MF_02040">
    <property type="entry name" value="Mrp_NBP35"/>
    <property type="match status" value="1"/>
</dbReference>
<dbReference type="GO" id="GO:0016887">
    <property type="term" value="F:ATP hydrolysis activity"/>
    <property type="evidence" value="ECO:0007669"/>
    <property type="project" value="UniProtKB-UniRule"/>
</dbReference>
<name>Q8TYQ2_METKA</name>
<dbReference type="FunCoup" id="Q8TYQ2">
    <property type="interactions" value="122"/>
</dbReference>
<keyword evidence="2 6" id="KW-0547">Nucleotide-binding</keyword>
<dbReference type="KEGG" id="mka:MK0240"/>
<feature type="binding site" evidence="6">
    <location>
        <begin position="50"/>
        <end position="57"/>
    </location>
    <ligand>
        <name>ATP</name>
        <dbReference type="ChEBI" id="CHEBI:30616"/>
    </ligand>
</feature>
<dbReference type="EMBL" id="AE009439">
    <property type="protein sequence ID" value="AAM01457.1"/>
    <property type="molecule type" value="Genomic_DNA"/>
</dbReference>
<dbReference type="SUPFAM" id="SSF52540">
    <property type="entry name" value="P-loop containing nucleoside triphosphate hydrolases"/>
    <property type="match status" value="1"/>
</dbReference>
<organism evidence="8 9">
    <name type="scientific">Methanopyrus kandleri (strain AV19 / DSM 6324 / JCM 9639 / NBRC 100938)</name>
    <dbReference type="NCBI Taxonomy" id="190192"/>
    <lineage>
        <taxon>Archaea</taxon>
        <taxon>Methanobacteriati</taxon>
        <taxon>Methanobacteriota</taxon>
        <taxon>Methanomada group</taxon>
        <taxon>Methanopyri</taxon>
        <taxon>Methanopyrales</taxon>
        <taxon>Methanopyraceae</taxon>
        <taxon>Methanopyrus</taxon>
    </lineage>
</organism>
<keyword evidence="5 6" id="KW-0411">Iron-sulfur</keyword>
<dbReference type="InterPro" id="IPR019591">
    <property type="entry name" value="Mrp/NBP35_ATP-bd"/>
</dbReference>
<evidence type="ECO:0000313" key="8">
    <source>
        <dbReference type="EMBL" id="AAM01457.1"/>
    </source>
</evidence>
<dbReference type="InterPro" id="IPR027417">
    <property type="entry name" value="P-loop_NTPase"/>
</dbReference>
<keyword evidence="9" id="KW-1185">Reference proteome</keyword>
<keyword evidence="1 6" id="KW-0479">Metal-binding</keyword>
<evidence type="ECO:0000256" key="4">
    <source>
        <dbReference type="ARBA" id="ARBA00023004"/>
    </source>
</evidence>
<proteinExistence type="inferred from homology"/>
<dbReference type="AlphaFoldDB" id="Q8TYQ2"/>
<dbReference type="EnsemblBacteria" id="AAM01457">
    <property type="protein sequence ID" value="AAM01457"/>
    <property type="gene ID" value="MK0240"/>
</dbReference>
<dbReference type="InterPro" id="IPR000808">
    <property type="entry name" value="Mrp-like_CS"/>
</dbReference>
<dbReference type="GO" id="GO:0140663">
    <property type="term" value="F:ATP-dependent FeS chaperone activity"/>
    <property type="evidence" value="ECO:0007669"/>
    <property type="project" value="InterPro"/>
</dbReference>
<dbReference type="GO" id="GO:0051539">
    <property type="term" value="F:4 iron, 4 sulfur cluster binding"/>
    <property type="evidence" value="ECO:0007669"/>
    <property type="project" value="TreeGrafter"/>
</dbReference>
<dbReference type="InParanoid" id="Q8TYQ2"/>
<dbReference type="HOGENOM" id="CLU_024839_0_1_2"/>
<comment type="subunit">
    <text evidence="6">Homodimer.</text>
</comment>
<dbReference type="PaxDb" id="190192-MK0240"/>
<accession>Q8TYQ2</accession>
<dbReference type="STRING" id="190192.MK0240"/>
<dbReference type="PANTHER" id="PTHR42961:SF2">
    <property type="entry name" value="IRON-SULFUR PROTEIN NUBPL"/>
    <property type="match status" value="1"/>
</dbReference>
<dbReference type="GO" id="GO:0046872">
    <property type="term" value="F:metal ion binding"/>
    <property type="evidence" value="ECO:0007669"/>
    <property type="project" value="UniProtKB-KW"/>
</dbReference>
<dbReference type="Pfam" id="PF10609">
    <property type="entry name" value="ParA"/>
    <property type="match status" value="1"/>
</dbReference>
<protein>
    <recommendedName>
        <fullName evidence="6">Iron-sulfur cluster carrier protein</fullName>
    </recommendedName>
</protein>
<feature type="region of interest" description="Disordered" evidence="7">
    <location>
        <begin position="1"/>
        <end position="27"/>
    </location>
</feature>
<evidence type="ECO:0000256" key="5">
    <source>
        <dbReference type="ARBA" id="ARBA00023014"/>
    </source>
</evidence>
<dbReference type="Proteomes" id="UP000001826">
    <property type="component" value="Chromosome"/>
</dbReference>
<dbReference type="CDD" id="cd02037">
    <property type="entry name" value="Mrp_NBP35"/>
    <property type="match status" value="1"/>
</dbReference>
<comment type="function">
    <text evidence="6">Binds and transfers iron-sulfur (Fe-S) clusters to target apoproteins. Can hydrolyze ATP.</text>
</comment>
<evidence type="ECO:0000256" key="6">
    <source>
        <dbReference type="HAMAP-Rule" id="MF_02040"/>
    </source>
</evidence>
<evidence type="ECO:0000256" key="3">
    <source>
        <dbReference type="ARBA" id="ARBA00022840"/>
    </source>
</evidence>
<evidence type="ECO:0000256" key="7">
    <source>
        <dbReference type="SAM" id="MobiDB-lite"/>
    </source>
</evidence>
<keyword evidence="6" id="KW-0378">Hydrolase</keyword>
<dbReference type="InterPro" id="IPR033756">
    <property type="entry name" value="YlxH/NBP35"/>
</dbReference>
<dbReference type="PANTHER" id="PTHR42961">
    <property type="entry name" value="IRON-SULFUR PROTEIN NUBPL"/>
    <property type="match status" value="1"/>
</dbReference>
<dbReference type="PROSITE" id="PS01215">
    <property type="entry name" value="MRP"/>
    <property type="match status" value="1"/>
</dbReference>
<dbReference type="Gene3D" id="3.40.50.300">
    <property type="entry name" value="P-loop containing nucleotide triphosphate hydrolases"/>
    <property type="match status" value="1"/>
</dbReference>
<feature type="compositionally biased region" description="Basic and acidic residues" evidence="7">
    <location>
        <begin position="8"/>
        <end position="27"/>
    </location>
</feature>
<sequence length="290" mass="31825">MSPLAEGNEPREGHPHHPSREELEKRLEKEREAIEKNLESVEHVLVVMSGKGGVGKTTVSVNLALALAEDDEVGILDLDIHGPNVPEQLGVTEPPQGTPAGLFPLSGYRDVKVMSIGTMLEREDLPVLWRGPRKSGFIREILVKTRWGDLDYLIIDMPPGTGDEVMTALQMLPEDARNVLLVASPESLAFSDVVKAGEAVDKLEARLIGIVSNMHGIVCPECGSTIEYFSDDYSEKLAERFDTEVLARIPLDPEAKRKAEEEGKPFVIAAPDSRVSEAFSELAEAVRDRL</sequence>
<dbReference type="InterPro" id="IPR044304">
    <property type="entry name" value="NUBPL-like"/>
</dbReference>
<keyword evidence="3 6" id="KW-0067">ATP-binding</keyword>
<evidence type="ECO:0000313" key="9">
    <source>
        <dbReference type="Proteomes" id="UP000001826"/>
    </source>
</evidence>
<reference evidence="8 9" key="1">
    <citation type="journal article" date="2002" name="Proc. Natl. Acad. Sci. U.S.A.">
        <title>The complete genome of hyperthermophile Methanopyrus kandleri AV19 and monophyly of archaeal methanogens.</title>
        <authorList>
            <person name="Slesarev A.I."/>
            <person name="Mezhevaya K.V."/>
            <person name="Makarova K.S."/>
            <person name="Polushin N.N."/>
            <person name="Shcherbinina O.V."/>
            <person name="Shakhova V.V."/>
            <person name="Belova G.I."/>
            <person name="Aravind L."/>
            <person name="Natale D.A."/>
            <person name="Rogozin I.B."/>
            <person name="Tatusov R.L."/>
            <person name="Wolf Y.I."/>
            <person name="Stetter K.O."/>
            <person name="Malykh A.G."/>
            <person name="Koonin E.V."/>
            <person name="Kozyavkin S.A."/>
        </authorList>
    </citation>
    <scope>NUCLEOTIDE SEQUENCE [LARGE SCALE GENOMIC DNA]</scope>
    <source>
        <strain evidence="9">AV19 / DSM 6324 / JCM 9639 / NBRC 100938</strain>
    </source>
</reference>
<evidence type="ECO:0000256" key="1">
    <source>
        <dbReference type="ARBA" id="ARBA00022723"/>
    </source>
</evidence>
<evidence type="ECO:0000256" key="2">
    <source>
        <dbReference type="ARBA" id="ARBA00022741"/>
    </source>
</evidence>